<evidence type="ECO:0000313" key="1">
    <source>
        <dbReference type="EMBL" id="GEQ96647.1"/>
    </source>
</evidence>
<name>A0A5A7ML63_9PROT</name>
<sequence length="56" mass="5957">MPMRYRAWGGSFMNATAYNIAVLDGKAQAPQIPVGGAFPPAAIWAMMATVIFKGLV</sequence>
<organism evidence="1 2">
    <name type="scientific">Iodidimonas gelatinilytica</name>
    <dbReference type="NCBI Taxonomy" id="1236966"/>
    <lineage>
        <taxon>Bacteria</taxon>
        <taxon>Pseudomonadati</taxon>
        <taxon>Pseudomonadota</taxon>
        <taxon>Alphaproteobacteria</taxon>
        <taxon>Iodidimonadales</taxon>
        <taxon>Iodidimonadaceae</taxon>
        <taxon>Iodidimonas</taxon>
    </lineage>
</organism>
<dbReference type="Proteomes" id="UP000322084">
    <property type="component" value="Unassembled WGS sequence"/>
</dbReference>
<reference evidence="1 2" key="1">
    <citation type="submission" date="2019-09" db="EMBL/GenBank/DDBJ databases">
        <title>NBRP : Genome information of microbial organism related human and environment.</title>
        <authorList>
            <person name="Hattori M."/>
            <person name="Oshima K."/>
            <person name="Inaba H."/>
            <person name="Suda W."/>
            <person name="Sakamoto M."/>
            <person name="Iino T."/>
            <person name="Kitahara M."/>
            <person name="Oshida Y."/>
            <person name="Iida T."/>
            <person name="Kudo T."/>
            <person name="Itoh T."/>
            <person name="Ohkuma M."/>
        </authorList>
    </citation>
    <scope>NUCLEOTIDE SEQUENCE [LARGE SCALE GENOMIC DNA]</scope>
    <source>
        <strain evidence="1 2">Hi-2</strain>
    </source>
</reference>
<gene>
    <name evidence="1" type="ORF">JCM17844_02840</name>
</gene>
<protein>
    <submittedName>
        <fullName evidence="1">Uncharacterized protein</fullName>
    </submittedName>
</protein>
<comment type="caution">
    <text evidence="1">The sequence shown here is derived from an EMBL/GenBank/DDBJ whole genome shotgun (WGS) entry which is preliminary data.</text>
</comment>
<dbReference type="EMBL" id="BKCL01000001">
    <property type="protein sequence ID" value="GEQ96647.1"/>
    <property type="molecule type" value="Genomic_DNA"/>
</dbReference>
<evidence type="ECO:0000313" key="2">
    <source>
        <dbReference type="Proteomes" id="UP000322084"/>
    </source>
</evidence>
<dbReference type="AlphaFoldDB" id="A0A5A7ML63"/>
<proteinExistence type="predicted"/>
<accession>A0A5A7ML63</accession>